<dbReference type="InterPro" id="IPR042099">
    <property type="entry name" value="ANL_N_sf"/>
</dbReference>
<dbReference type="EMBL" id="JAFKDB010000008">
    <property type="protein sequence ID" value="MBN7768878.1"/>
    <property type="molecule type" value="Genomic_DNA"/>
</dbReference>
<accession>A0ABS3BAN4</accession>
<keyword evidence="2" id="KW-1185">Reference proteome</keyword>
<evidence type="ECO:0000313" key="1">
    <source>
        <dbReference type="EMBL" id="MBN7768878.1"/>
    </source>
</evidence>
<gene>
    <name evidence="1" type="ORF">JYP53_03040</name>
</gene>
<dbReference type="GO" id="GO:0016874">
    <property type="term" value="F:ligase activity"/>
    <property type="evidence" value="ECO:0007669"/>
    <property type="project" value="UniProtKB-KW"/>
</dbReference>
<sequence length="466" mass="53198">MMKQQLVKAYLKLPPLVQNVLVSLYGIKLYVERYGVGRRAAEKMLKNSESYSFSEMERLQEDAFVDLAHYAIDNVPFYIEWAKNKGISKSNISSIDDLSLFPVIEKEMIRDSPSSFVSKKYRNKKLISLSTSGSTGSPLEIYTDNHTRTLHYAFFTRLRSWFGVEKRGGRATFLGRIVVPQGQKRPPFWRYDFGQNNLLMSTYHLSEDNLSSYIEKLTAYRPVEIFGHPSSIYRVANYIIDNDSCGKVKPNVVITTAETLMPYQRTAIEKAFDCPVVDQYGCTEMAFFASQCESGEMHFHPEHAIIEIVDSKNCIVKPGVRGQLVATSLISKVMPLIRYKVGDTLSVSEEKSKCHPGFPIIKFLEGRTDDLVYKKDGGSVGRLSPIFRSDKNVTLSQITQEESGDITVLVVPNEKYNDKNREMIRRELVERVGDDLNISIFEVESIPKEKNGKFRPVKSYYKRIVD</sequence>
<dbReference type="InterPro" id="IPR053158">
    <property type="entry name" value="CapK_Type1_Caps_Biosynth"/>
</dbReference>
<proteinExistence type="predicted"/>
<comment type="caution">
    <text evidence="1">The sequence shown here is derived from an EMBL/GenBank/DDBJ whole genome shotgun (WGS) entry which is preliminary data.</text>
</comment>
<keyword evidence="1" id="KW-0436">Ligase</keyword>
<dbReference type="Proteomes" id="UP000664344">
    <property type="component" value="Unassembled WGS sequence"/>
</dbReference>
<reference evidence="1 2" key="1">
    <citation type="submission" date="2021-02" db="EMBL/GenBank/DDBJ databases">
        <title>PHA producing bacteria isolated from coastal sediment in Guangdong, Shenzhen.</title>
        <authorList>
            <person name="Zheng W."/>
            <person name="Yu S."/>
            <person name="Huang Y."/>
        </authorList>
    </citation>
    <scope>NUCLEOTIDE SEQUENCE [LARGE SCALE GENOMIC DNA]</scope>
    <source>
        <strain evidence="1 2">TN21-5</strain>
    </source>
</reference>
<organism evidence="1 2">
    <name type="scientific">Marinobacter daepoensis</name>
    <dbReference type="NCBI Taxonomy" id="262077"/>
    <lineage>
        <taxon>Bacteria</taxon>
        <taxon>Pseudomonadati</taxon>
        <taxon>Pseudomonadota</taxon>
        <taxon>Gammaproteobacteria</taxon>
        <taxon>Pseudomonadales</taxon>
        <taxon>Marinobacteraceae</taxon>
        <taxon>Marinobacter</taxon>
    </lineage>
</organism>
<name>A0ABS3BAN4_9GAMM</name>
<dbReference type="PANTHER" id="PTHR36932:SF1">
    <property type="entry name" value="CAPSULAR POLYSACCHARIDE BIOSYNTHESIS PROTEIN"/>
    <property type="match status" value="1"/>
</dbReference>
<dbReference type="RefSeq" id="WP_206556670.1">
    <property type="nucleotide sequence ID" value="NZ_JAFKDB010000008.1"/>
</dbReference>
<dbReference type="PANTHER" id="PTHR36932">
    <property type="entry name" value="CAPSULAR POLYSACCHARIDE BIOSYNTHESIS PROTEIN"/>
    <property type="match status" value="1"/>
</dbReference>
<evidence type="ECO:0000313" key="2">
    <source>
        <dbReference type="Proteomes" id="UP000664344"/>
    </source>
</evidence>
<protein>
    <submittedName>
        <fullName evidence="1">Phenylacetate--CoA ligase family protein</fullName>
    </submittedName>
</protein>
<dbReference type="Gene3D" id="3.40.50.12780">
    <property type="entry name" value="N-terminal domain of ligase-like"/>
    <property type="match status" value="1"/>
</dbReference>
<dbReference type="SUPFAM" id="SSF56801">
    <property type="entry name" value="Acetyl-CoA synthetase-like"/>
    <property type="match status" value="1"/>
</dbReference>